<evidence type="ECO:0000313" key="6">
    <source>
        <dbReference type="EMBL" id="KAF2662707.1"/>
    </source>
</evidence>
<dbReference type="GO" id="GO:0030015">
    <property type="term" value="C:CCR4-NOT core complex"/>
    <property type="evidence" value="ECO:0007669"/>
    <property type="project" value="InterPro"/>
</dbReference>
<dbReference type="InterPro" id="IPR040168">
    <property type="entry name" value="Not2/3/5"/>
</dbReference>
<accession>A0A6A6TU54</accession>
<dbReference type="AlphaFoldDB" id="A0A6A6TU54"/>
<dbReference type="PANTHER" id="PTHR23326">
    <property type="entry name" value="CCR4 NOT-RELATED"/>
    <property type="match status" value="1"/>
</dbReference>
<dbReference type="GO" id="GO:0006355">
    <property type="term" value="P:regulation of DNA-templated transcription"/>
    <property type="evidence" value="ECO:0007669"/>
    <property type="project" value="InterPro"/>
</dbReference>
<feature type="compositionally biased region" description="Polar residues" evidence="4">
    <location>
        <begin position="215"/>
        <end position="235"/>
    </location>
</feature>
<feature type="region of interest" description="Disordered" evidence="4">
    <location>
        <begin position="1"/>
        <end position="188"/>
    </location>
</feature>
<name>A0A6A6TU54_9PLEO</name>
<proteinExistence type="inferred from homology"/>
<gene>
    <name evidence="6" type="ORF">K491DRAFT_585428</name>
</gene>
<dbReference type="Pfam" id="PF04153">
    <property type="entry name" value="NOT2_3_5_C"/>
    <property type="match status" value="1"/>
</dbReference>
<keyword evidence="3" id="KW-0804">Transcription</keyword>
<protein>
    <recommendedName>
        <fullName evidence="5">NOT2/NOT3/NOT5 C-terminal domain-containing protein</fullName>
    </recommendedName>
</protein>
<reference evidence="6" key="1">
    <citation type="journal article" date="2020" name="Stud. Mycol.">
        <title>101 Dothideomycetes genomes: a test case for predicting lifestyles and emergence of pathogens.</title>
        <authorList>
            <person name="Haridas S."/>
            <person name="Albert R."/>
            <person name="Binder M."/>
            <person name="Bloem J."/>
            <person name="Labutti K."/>
            <person name="Salamov A."/>
            <person name="Andreopoulos B."/>
            <person name="Baker S."/>
            <person name="Barry K."/>
            <person name="Bills G."/>
            <person name="Bluhm B."/>
            <person name="Cannon C."/>
            <person name="Castanera R."/>
            <person name="Culley D."/>
            <person name="Daum C."/>
            <person name="Ezra D."/>
            <person name="Gonzalez J."/>
            <person name="Henrissat B."/>
            <person name="Kuo A."/>
            <person name="Liang C."/>
            <person name="Lipzen A."/>
            <person name="Lutzoni F."/>
            <person name="Magnuson J."/>
            <person name="Mondo S."/>
            <person name="Nolan M."/>
            <person name="Ohm R."/>
            <person name="Pangilinan J."/>
            <person name="Park H.-J."/>
            <person name="Ramirez L."/>
            <person name="Alfaro M."/>
            <person name="Sun H."/>
            <person name="Tritt A."/>
            <person name="Yoshinaga Y."/>
            <person name="Zwiers L.-H."/>
            <person name="Turgeon B."/>
            <person name="Goodwin S."/>
            <person name="Spatafora J."/>
            <person name="Crous P."/>
            <person name="Grigoriev I."/>
        </authorList>
    </citation>
    <scope>NUCLEOTIDE SEQUENCE</scope>
    <source>
        <strain evidence="6">CBS 122681</strain>
    </source>
</reference>
<keyword evidence="7" id="KW-1185">Reference proteome</keyword>
<sequence>MFANNQNSAARGGPLGSNRLQNGKTGGGASQWAFGGAPTLPTAQSRTNGGGLSSFAQTIGSSQPHTPLNLEEFPSLSGAPQSQQNTSAQQMWSNPTLRTSQHSTIQRPQGQVTGHGQAGPGSNTPHQHLQNQTHEDGSSSGQGQFSGGGDDYRFGGSGGVGQLSGSSQPQTSNIDDFPPLGGVAGEIGPDRRSLIQNAAAYNGSSSANAFPGLGQTRNGLSSPTDGQDRPLTNTVGGRGIHPGSVSRTPFDGMRASNAGLQDGNSRPGQTLGNMSFIGSQLPTRSGGNGDVAPIGQRPQPSQFEQSFGAENVGSPTTQLLQHKKLADMTESERYGLPGVLSMIPLDSPDYSSLAVGQDLTVLGLDMSLPDNTPLHPTFGSPFVETNMKPVIPPDFTLPAAYTVTNVPPLHSKMSNFSAETLLAIFYQYPRDIMQEMAANELYNRDWRWHIKLQQWMMKDPDLPQPLRLSQKEERGWYLFFDVTNWRRERVGSVTHLAWQPSSLYSQRRMMPTSSNDQEQSRLALEALSAAVREMTAVGAKAVPSNPVRFNLLARPHKEVCGICKYPGHKCLELEKARACRVAVMSTVGWWEDVAVHVSFLYRVHKDFCEAVNASEPDYEMRQDRSPIKGKTFVEIFVNRLTRNYLKFQAHFNGIRPKAMVFLHAHDVSRLEAVTKKLNDFLLKGSSLSDLFDRSIAEQDCVMTGT</sequence>
<feature type="domain" description="NOT2/NOT3/NOT5 C-terminal" evidence="5">
    <location>
        <begin position="376"/>
        <end position="489"/>
    </location>
</feature>
<dbReference type="Gene3D" id="2.30.30.1020">
    <property type="entry name" value="CCR4-NOT complex subunit 2/3/5, C-terminal domain"/>
    <property type="match status" value="1"/>
</dbReference>
<evidence type="ECO:0000256" key="4">
    <source>
        <dbReference type="SAM" id="MobiDB-lite"/>
    </source>
</evidence>
<feature type="region of interest" description="Disordered" evidence="4">
    <location>
        <begin position="205"/>
        <end position="252"/>
    </location>
</feature>
<feature type="compositionally biased region" description="Gly residues" evidence="4">
    <location>
        <begin position="144"/>
        <end position="162"/>
    </location>
</feature>
<organism evidence="6 7">
    <name type="scientific">Lophiostoma macrostomum CBS 122681</name>
    <dbReference type="NCBI Taxonomy" id="1314788"/>
    <lineage>
        <taxon>Eukaryota</taxon>
        <taxon>Fungi</taxon>
        <taxon>Dikarya</taxon>
        <taxon>Ascomycota</taxon>
        <taxon>Pezizomycotina</taxon>
        <taxon>Dothideomycetes</taxon>
        <taxon>Pleosporomycetidae</taxon>
        <taxon>Pleosporales</taxon>
        <taxon>Lophiostomataceae</taxon>
        <taxon>Lophiostoma</taxon>
    </lineage>
</organism>
<keyword evidence="2" id="KW-0805">Transcription regulation</keyword>
<dbReference type="InterPro" id="IPR007282">
    <property type="entry name" value="NOT2/3/5_C"/>
</dbReference>
<feature type="compositionally biased region" description="Polar residues" evidence="4">
    <location>
        <begin position="54"/>
        <end position="66"/>
    </location>
</feature>
<dbReference type="Proteomes" id="UP000799324">
    <property type="component" value="Unassembled WGS sequence"/>
</dbReference>
<evidence type="ECO:0000256" key="2">
    <source>
        <dbReference type="ARBA" id="ARBA00023015"/>
    </source>
</evidence>
<dbReference type="GO" id="GO:0000289">
    <property type="term" value="P:nuclear-transcribed mRNA poly(A) tail shortening"/>
    <property type="evidence" value="ECO:0007669"/>
    <property type="project" value="UniProtKB-ARBA"/>
</dbReference>
<evidence type="ECO:0000256" key="3">
    <source>
        <dbReference type="ARBA" id="ARBA00023163"/>
    </source>
</evidence>
<dbReference type="OrthoDB" id="25391at2759"/>
<comment type="similarity">
    <text evidence="1">Belongs to the CNOT2/3/5 family.</text>
</comment>
<feature type="compositionally biased region" description="Polar residues" evidence="4">
    <location>
        <begin position="78"/>
        <end position="132"/>
    </location>
</feature>
<evidence type="ECO:0000256" key="1">
    <source>
        <dbReference type="ARBA" id="ARBA00007682"/>
    </source>
</evidence>
<evidence type="ECO:0000313" key="7">
    <source>
        <dbReference type="Proteomes" id="UP000799324"/>
    </source>
</evidence>
<evidence type="ECO:0000259" key="5">
    <source>
        <dbReference type="Pfam" id="PF04153"/>
    </source>
</evidence>
<dbReference type="InterPro" id="IPR038635">
    <property type="entry name" value="CCR4-NOT_su2/3/5_C_sf"/>
</dbReference>
<dbReference type="EMBL" id="MU004289">
    <property type="protein sequence ID" value="KAF2662707.1"/>
    <property type="molecule type" value="Genomic_DNA"/>
</dbReference>